<keyword evidence="2" id="KW-0067">ATP-binding</keyword>
<dbReference type="EMBL" id="JANBUW010000037">
    <property type="protein sequence ID" value="KAJ2850286.1"/>
    <property type="molecule type" value="Genomic_DNA"/>
</dbReference>
<evidence type="ECO:0000256" key="1">
    <source>
        <dbReference type="ARBA" id="ARBA00022741"/>
    </source>
</evidence>
<dbReference type="InterPro" id="IPR027417">
    <property type="entry name" value="P-loop_NTPase"/>
</dbReference>
<evidence type="ECO:0000313" key="6">
    <source>
        <dbReference type="Proteomes" id="UP001139887"/>
    </source>
</evidence>
<evidence type="ECO:0000313" key="5">
    <source>
        <dbReference type="EMBL" id="KAJ2850286.1"/>
    </source>
</evidence>
<keyword evidence="1" id="KW-0547">Nucleotide-binding</keyword>
<dbReference type="InterPro" id="IPR001650">
    <property type="entry name" value="Helicase_C-like"/>
</dbReference>
<dbReference type="CDD" id="cd18797">
    <property type="entry name" value="SF2_C_Hrq"/>
    <property type="match status" value="1"/>
</dbReference>
<feature type="domain" description="Helicase ATP-binding" evidence="3">
    <location>
        <begin position="222"/>
        <end position="402"/>
    </location>
</feature>
<dbReference type="Pfam" id="PF22982">
    <property type="entry name" value="WHD_HRQ1"/>
    <property type="match status" value="1"/>
</dbReference>
<proteinExistence type="predicted"/>
<keyword evidence="5" id="KW-0378">Hydrolase</keyword>
<dbReference type="OrthoDB" id="18781at2759"/>
<dbReference type="SUPFAM" id="SSF52540">
    <property type="entry name" value="P-loop containing nucleoside triphosphate hydrolases"/>
    <property type="match status" value="1"/>
</dbReference>
<dbReference type="InterPro" id="IPR055227">
    <property type="entry name" value="HRQ1_WHD"/>
</dbReference>
<dbReference type="SMART" id="SM00490">
    <property type="entry name" value="HELICc"/>
    <property type="match status" value="1"/>
</dbReference>
<reference evidence="5" key="1">
    <citation type="submission" date="2022-07" db="EMBL/GenBank/DDBJ databases">
        <title>Phylogenomic reconstructions and comparative analyses of Kickxellomycotina fungi.</title>
        <authorList>
            <person name="Reynolds N.K."/>
            <person name="Stajich J.E."/>
            <person name="Barry K."/>
            <person name="Grigoriev I.V."/>
            <person name="Crous P."/>
            <person name="Smith M.E."/>
        </authorList>
    </citation>
    <scope>NUCLEOTIDE SEQUENCE</scope>
    <source>
        <strain evidence="5">NRRL 1566</strain>
    </source>
</reference>
<dbReference type="InterPro" id="IPR011545">
    <property type="entry name" value="DEAD/DEAH_box_helicase_dom"/>
</dbReference>
<dbReference type="GO" id="GO:0005634">
    <property type="term" value="C:nucleus"/>
    <property type="evidence" value="ECO:0007669"/>
    <property type="project" value="TreeGrafter"/>
</dbReference>
<dbReference type="Proteomes" id="UP001139887">
    <property type="component" value="Unassembled WGS sequence"/>
</dbReference>
<dbReference type="GO" id="GO:0036297">
    <property type="term" value="P:interstrand cross-link repair"/>
    <property type="evidence" value="ECO:0007669"/>
    <property type="project" value="TreeGrafter"/>
</dbReference>
<keyword evidence="6" id="KW-1185">Reference proteome</keyword>
<feature type="domain" description="Helicase C-terminal" evidence="4">
    <location>
        <begin position="435"/>
        <end position="592"/>
    </location>
</feature>
<name>A0A9W8I8Q9_9FUNG</name>
<dbReference type="AlphaFoldDB" id="A0A9W8I8Q9"/>
<dbReference type="Pfam" id="PF00271">
    <property type="entry name" value="Helicase_C"/>
    <property type="match status" value="1"/>
</dbReference>
<evidence type="ECO:0000256" key="2">
    <source>
        <dbReference type="ARBA" id="ARBA00022840"/>
    </source>
</evidence>
<organism evidence="5 6">
    <name type="scientific">Coemansia brasiliensis</name>
    <dbReference type="NCBI Taxonomy" id="2650707"/>
    <lineage>
        <taxon>Eukaryota</taxon>
        <taxon>Fungi</taxon>
        <taxon>Fungi incertae sedis</taxon>
        <taxon>Zoopagomycota</taxon>
        <taxon>Kickxellomycotina</taxon>
        <taxon>Kickxellomycetes</taxon>
        <taxon>Kickxellales</taxon>
        <taxon>Kickxellaceae</taxon>
        <taxon>Coemansia</taxon>
    </lineage>
</organism>
<evidence type="ECO:0000259" key="3">
    <source>
        <dbReference type="PROSITE" id="PS51192"/>
    </source>
</evidence>
<dbReference type="PANTHER" id="PTHR47957">
    <property type="entry name" value="ATP-DEPENDENT HELICASE HRQ1"/>
    <property type="match status" value="1"/>
</dbReference>
<gene>
    <name evidence="5" type="primary">HRQ1</name>
    <name evidence="5" type="ORF">IWW36_002034</name>
</gene>
<dbReference type="GO" id="GO:0043138">
    <property type="term" value="F:3'-5' DNA helicase activity"/>
    <property type="evidence" value="ECO:0007669"/>
    <property type="project" value="TreeGrafter"/>
</dbReference>
<comment type="caution">
    <text evidence="5">The sequence shown here is derived from an EMBL/GenBank/DDBJ whole genome shotgun (WGS) entry which is preliminary data.</text>
</comment>
<dbReference type="CDD" id="cd17923">
    <property type="entry name" value="DEXHc_Hrq1-like"/>
    <property type="match status" value="1"/>
</dbReference>
<dbReference type="GO" id="GO:0005524">
    <property type="term" value="F:ATP binding"/>
    <property type="evidence" value="ECO:0007669"/>
    <property type="project" value="UniProtKB-KW"/>
</dbReference>
<protein>
    <submittedName>
        <fullName evidence="5">ATP-dependent 3'-5' DNA helicase</fullName>
    </submittedName>
</protein>
<dbReference type="Pfam" id="PF00270">
    <property type="entry name" value="DEAD"/>
    <property type="match status" value="1"/>
</dbReference>
<dbReference type="InterPro" id="IPR014001">
    <property type="entry name" value="Helicase_ATP-bd"/>
</dbReference>
<keyword evidence="5" id="KW-0347">Helicase</keyword>
<sequence length="870" mass="97126">MSDHLLKLQTAFKPFATLSVFLSSKQGHDSALEFDAISAAVCQSTGYQLTVEDLALIRGMLGPQVLDIVSSQKPHQLQFKIHFSALASTDLPKRIKRPRTSSTELPPIQLITRLIDRFAAAASRLSSADNLEEALEALIQTHMPLSGDTKNKVQMRTVEELIEMLRSNQIGGSGQLVNSATRTKSACSAKFQEFSSIDPAIWKALASLRGITRLYTHQAQAIDSIFQSKHIVVNTATASGKSLIYQIPILQILLRNPQARFLLLFPTKALAQDQERSLKQLVAQIPQLQVFVDALDGDTPNTKGCPERQLISERSQIILTNFDTLHTSMLPNVSRWRAFWSRLHLVVIDELHIYQHTFGQHVSHILSRLQRFVHPQFVACSATTSNPGEHLAQLCSLDPKSVYMVDQNGAPQGQRTMMLWDSQPHQHSTIFSDTTLIASYILSNGLRAVVFCRTRQACELVFREIVDYIEQQHGLLADKAAQVVCYRGGYALSERRDIEQRLFNNQIQMVVATSALELGIDVGALDVALIVGAPHSQSSLWQQSGRAGRRNQPCLTLVVAENSPLDRRIVGQYCDLFEQQFAPARISTNPSISTAHLQCAAFERPLDRKYDCGFALQLHKDLLDPDNVPLPWDQATNSWCCALSFKPWPPLLVPIRSKNNDNDRLLWRVLVMPSLRVLEEMDVWRAQFTLYESAILFYQGQTFSIESIDVDNRLALSSLTNVSWFTRASCRVDIVPVLAERAIKLAESRWICRGSVNISSTVVGYTRVDARTKRTIEYVSLPQTSSHKTSADGVWIDLSLADLHMLSSNKYSVSDSIHAAQHALCSAISTAAGCDIAEICTACTNPSDKRLRRQRLLALHTDAQLLSTQQ</sequence>
<dbReference type="PANTHER" id="PTHR47957:SF3">
    <property type="entry name" value="ATP-DEPENDENT HELICASE HRQ1"/>
    <property type="match status" value="1"/>
</dbReference>
<accession>A0A9W8I8Q9</accession>
<dbReference type="SMART" id="SM00487">
    <property type="entry name" value="DEXDc"/>
    <property type="match status" value="1"/>
</dbReference>
<evidence type="ECO:0000259" key="4">
    <source>
        <dbReference type="PROSITE" id="PS51194"/>
    </source>
</evidence>
<dbReference type="GO" id="GO:0003676">
    <property type="term" value="F:nucleic acid binding"/>
    <property type="evidence" value="ECO:0007669"/>
    <property type="project" value="InterPro"/>
</dbReference>
<dbReference type="GO" id="GO:0006289">
    <property type="term" value="P:nucleotide-excision repair"/>
    <property type="evidence" value="ECO:0007669"/>
    <property type="project" value="TreeGrafter"/>
</dbReference>
<dbReference type="PROSITE" id="PS51194">
    <property type="entry name" value="HELICASE_CTER"/>
    <property type="match status" value="1"/>
</dbReference>
<dbReference type="PROSITE" id="PS51192">
    <property type="entry name" value="HELICASE_ATP_BIND_1"/>
    <property type="match status" value="1"/>
</dbReference>
<dbReference type="Gene3D" id="3.40.50.300">
    <property type="entry name" value="P-loop containing nucleotide triphosphate hydrolases"/>
    <property type="match status" value="2"/>
</dbReference>